<evidence type="ECO:0000256" key="6">
    <source>
        <dbReference type="ARBA" id="ARBA00023136"/>
    </source>
</evidence>
<feature type="transmembrane region" description="Helical" evidence="8">
    <location>
        <begin position="6"/>
        <end position="24"/>
    </location>
</feature>
<keyword evidence="6 8" id="KW-0472">Membrane</keyword>
<accession>A0A1H0QJB6</accession>
<reference evidence="9 10" key="1">
    <citation type="submission" date="2016-10" db="EMBL/GenBank/DDBJ databases">
        <authorList>
            <person name="de Groot N.N."/>
        </authorList>
    </citation>
    <scope>NUCLEOTIDE SEQUENCE [LARGE SCALE GENOMIC DNA]</scope>
    <source>
        <strain evidence="9 10">S137</strain>
    </source>
</reference>
<keyword evidence="4 7" id="KW-0812">Transmembrane</keyword>
<dbReference type="Proteomes" id="UP000182412">
    <property type="component" value="Unassembled WGS sequence"/>
</dbReference>
<evidence type="ECO:0000313" key="9">
    <source>
        <dbReference type="EMBL" id="SDP17155.1"/>
    </source>
</evidence>
<dbReference type="OrthoDB" id="9807293at2"/>
<dbReference type="AlphaFoldDB" id="A0A1H0QJB6"/>
<feature type="transmembrane region" description="Helical" evidence="8">
    <location>
        <begin position="216"/>
        <end position="238"/>
    </location>
</feature>
<evidence type="ECO:0000256" key="2">
    <source>
        <dbReference type="ARBA" id="ARBA00006175"/>
    </source>
</evidence>
<feature type="transmembrane region" description="Helical" evidence="8">
    <location>
        <begin position="135"/>
        <end position="155"/>
    </location>
</feature>
<dbReference type="NCBIfam" id="NF043012">
    <property type="entry name" value="LacAcidTportLarD"/>
    <property type="match status" value="1"/>
</dbReference>
<feature type="transmembrane region" description="Helical" evidence="8">
    <location>
        <begin position="77"/>
        <end position="102"/>
    </location>
</feature>
<evidence type="ECO:0000256" key="5">
    <source>
        <dbReference type="ARBA" id="ARBA00022989"/>
    </source>
</evidence>
<evidence type="ECO:0000256" key="3">
    <source>
        <dbReference type="ARBA" id="ARBA00022448"/>
    </source>
</evidence>
<feature type="transmembrane region" description="Helical" evidence="8">
    <location>
        <begin position="36"/>
        <end position="57"/>
    </location>
</feature>
<dbReference type="SUPFAM" id="SSF81338">
    <property type="entry name" value="Aquaporin-like"/>
    <property type="match status" value="1"/>
</dbReference>
<organism evidence="9 10">
    <name type="scientific">Selenomonas ruminantium</name>
    <dbReference type="NCBI Taxonomy" id="971"/>
    <lineage>
        <taxon>Bacteria</taxon>
        <taxon>Bacillati</taxon>
        <taxon>Bacillota</taxon>
        <taxon>Negativicutes</taxon>
        <taxon>Selenomonadales</taxon>
        <taxon>Selenomonadaceae</taxon>
        <taxon>Selenomonas</taxon>
    </lineage>
</organism>
<dbReference type="Pfam" id="PF00230">
    <property type="entry name" value="MIP"/>
    <property type="match status" value="1"/>
</dbReference>
<dbReference type="InterPro" id="IPR023271">
    <property type="entry name" value="Aquaporin-like"/>
</dbReference>
<dbReference type="PANTHER" id="PTHR43829">
    <property type="entry name" value="AQUAPORIN OR AQUAGLYCEROPORIN RELATED"/>
    <property type="match status" value="1"/>
</dbReference>
<keyword evidence="5 8" id="KW-1133">Transmembrane helix</keyword>
<comment type="subcellular location">
    <subcellularLocation>
        <location evidence="1">Membrane</location>
        <topology evidence="1">Multi-pass membrane protein</topology>
    </subcellularLocation>
</comment>
<dbReference type="InterPro" id="IPR050363">
    <property type="entry name" value="MIP/Aquaporin"/>
</dbReference>
<dbReference type="InterPro" id="IPR053481">
    <property type="entry name" value="MIP/AQP_LacticAcid_Trans"/>
</dbReference>
<proteinExistence type="inferred from homology"/>
<evidence type="ECO:0000313" key="10">
    <source>
        <dbReference type="Proteomes" id="UP000182412"/>
    </source>
</evidence>
<dbReference type="Gene3D" id="1.20.1080.10">
    <property type="entry name" value="Glycerol uptake facilitator protein"/>
    <property type="match status" value="1"/>
</dbReference>
<sequence>MEHQMLAEFMGTALMIIFGIGVHCDDTLVNTKYNGTGHIFAITTWSFGITVSLYLFGDVCINPAMVVAQAVLGNIPWSMVVPISLVELAGGFFGAVIMWFCYADHFKASVGKIDPVRIRNIFSTTPGIRNLPRNFFCEFFATFVFIAGILGILNACKGPEAVLAPIAIGLLVWAVGMGMGGTTGFAMNLARDMGPRIAHAVLPIENKADNDWQYGILVPGIAPFVGGAAAAIFMRAFFNI</sequence>
<dbReference type="GO" id="GO:0015254">
    <property type="term" value="F:glycerol channel activity"/>
    <property type="evidence" value="ECO:0007669"/>
    <property type="project" value="TreeGrafter"/>
</dbReference>
<evidence type="ECO:0000256" key="7">
    <source>
        <dbReference type="RuleBase" id="RU000477"/>
    </source>
</evidence>
<keyword evidence="3 7" id="KW-0813">Transport</keyword>
<feature type="transmembrane region" description="Helical" evidence="8">
    <location>
        <begin position="161"/>
        <end position="186"/>
    </location>
</feature>
<dbReference type="RefSeq" id="WP_074571849.1">
    <property type="nucleotide sequence ID" value="NZ_FNJQ01000008.1"/>
</dbReference>
<dbReference type="InterPro" id="IPR000425">
    <property type="entry name" value="MIP"/>
</dbReference>
<evidence type="ECO:0000256" key="4">
    <source>
        <dbReference type="ARBA" id="ARBA00022692"/>
    </source>
</evidence>
<dbReference type="PANTHER" id="PTHR43829:SF9">
    <property type="entry name" value="AQUAPORIN-9"/>
    <property type="match status" value="1"/>
</dbReference>
<dbReference type="EMBL" id="FNJQ01000008">
    <property type="protein sequence ID" value="SDP17155.1"/>
    <property type="molecule type" value="Genomic_DNA"/>
</dbReference>
<protein>
    <submittedName>
        <fullName evidence="9">Glycerol uptake facilitator protein</fullName>
    </submittedName>
</protein>
<dbReference type="PRINTS" id="PR00783">
    <property type="entry name" value="MINTRINSICP"/>
</dbReference>
<comment type="similarity">
    <text evidence="2 7">Belongs to the MIP/aquaporin (TC 1.A.8) family.</text>
</comment>
<evidence type="ECO:0000256" key="1">
    <source>
        <dbReference type="ARBA" id="ARBA00004141"/>
    </source>
</evidence>
<gene>
    <name evidence="9" type="ORF">SAMN05216366_10828</name>
</gene>
<name>A0A1H0QJB6_SELRU</name>
<dbReference type="GO" id="GO:0005886">
    <property type="term" value="C:plasma membrane"/>
    <property type="evidence" value="ECO:0007669"/>
    <property type="project" value="TreeGrafter"/>
</dbReference>
<evidence type="ECO:0000256" key="8">
    <source>
        <dbReference type="SAM" id="Phobius"/>
    </source>
</evidence>